<name>A0A5N1J1F2_9BACT</name>
<gene>
    <name evidence="1" type="ORF">F0P94_07870</name>
</gene>
<protein>
    <submittedName>
        <fullName evidence="1">Uncharacterized protein</fullName>
    </submittedName>
</protein>
<dbReference type="RefSeq" id="WP_150903326.1">
    <property type="nucleotide sequence ID" value="NZ_VTWT01000003.1"/>
</dbReference>
<dbReference type="AlphaFoldDB" id="A0A5N1J1F2"/>
<dbReference type="Proteomes" id="UP000326570">
    <property type="component" value="Unassembled WGS sequence"/>
</dbReference>
<sequence length="303" mass="34746">MKIWSFIGLVILPVLGCNSSETKKEGKSDSVSELKKLPEENNKSITNLKSTQEKIDSLGNNNEEIREWPKNARDTITIGKKYVLQVINIIKDSSSFKNATGGKSINAGFPYGSKILVTYKFPSGWEFPHEKPNVPNPNGDLLDKVRDYYQKVANSKVVITPPKISKLAYLQLPYSWHLELYTSILNTHNNYKLRLPNIGPYECYYFSDNPFNNYKYKGEESVVIFTGVGNLVFVDPKTREAKVLNVYLEREADYSWISRFFYIKPDGQILIYEFGGFEIDTMTLNYYTVNVSKTGEITFIRTQ</sequence>
<organism evidence="1 2">
    <name type="scientific">Adhaeribacter soli</name>
    <dbReference type="NCBI Taxonomy" id="2607655"/>
    <lineage>
        <taxon>Bacteria</taxon>
        <taxon>Pseudomonadati</taxon>
        <taxon>Bacteroidota</taxon>
        <taxon>Cytophagia</taxon>
        <taxon>Cytophagales</taxon>
        <taxon>Hymenobacteraceae</taxon>
        <taxon>Adhaeribacter</taxon>
    </lineage>
</organism>
<keyword evidence="2" id="KW-1185">Reference proteome</keyword>
<evidence type="ECO:0000313" key="1">
    <source>
        <dbReference type="EMBL" id="KAA9340254.1"/>
    </source>
</evidence>
<proteinExistence type="predicted"/>
<comment type="caution">
    <text evidence="1">The sequence shown here is derived from an EMBL/GenBank/DDBJ whole genome shotgun (WGS) entry which is preliminary data.</text>
</comment>
<dbReference type="EMBL" id="VTWT01000003">
    <property type="protein sequence ID" value="KAA9340254.1"/>
    <property type="molecule type" value="Genomic_DNA"/>
</dbReference>
<evidence type="ECO:0000313" key="2">
    <source>
        <dbReference type="Proteomes" id="UP000326570"/>
    </source>
</evidence>
<reference evidence="1 2" key="1">
    <citation type="submission" date="2019-09" db="EMBL/GenBank/DDBJ databases">
        <title>Genome sequence of Adhaeribacter sp. M2.</title>
        <authorList>
            <person name="Srinivasan S."/>
        </authorList>
    </citation>
    <scope>NUCLEOTIDE SEQUENCE [LARGE SCALE GENOMIC DNA]</scope>
    <source>
        <strain evidence="1 2">M2</strain>
    </source>
</reference>
<accession>A0A5N1J1F2</accession>